<sequence length="439" mass="43307">MTSADAGVRHLGVRGLLAAPGFRRLLATRLAAQWGDGLFQAGLAGAVLFNPEREAEPGAVAAGFAVLLLPYSLLGPFAGALLDRWDRRRVLVVAALLRALSVLLTASAVGAGLGGVPLCAAALLVTGVSRFTGSGLSASLPHVVPRAHLVEANAVATTAGSVTAVVGAATAVLLRGALGAGDGGSAWTTACAAAGSLLAAALAAGFARDALGPDRGAGAVPGATRALTAVAHGLLDGGRAVLRTPAVRSALAALVAHRMAFGMSLVVTLLLMRNSFTDQGPFRAGLAGLGQVAACGGAGVLLAGLVTDRLVGALGRVRVVPGALGLAALTQLGLGLPMRLPAVLAAAFLLTFAGQVVKLCADAAVQAEIGDEVRGRVFALYDTLFNVTQVVAVSVAAALVAHDGRSPGLVLAAALVHPIGALGHLLLARPGGGGSAGRR</sequence>
<dbReference type="PANTHER" id="PTHR23513">
    <property type="entry name" value="INTEGRAL MEMBRANE EFFLUX PROTEIN-RELATED"/>
    <property type="match status" value="1"/>
</dbReference>
<dbReference type="InterPro" id="IPR011701">
    <property type="entry name" value="MFS"/>
</dbReference>
<keyword evidence="3 6" id="KW-0812">Transmembrane</keyword>
<feature type="transmembrane region" description="Helical" evidence="6">
    <location>
        <begin position="342"/>
        <end position="365"/>
    </location>
</feature>
<dbReference type="GO" id="GO:0005886">
    <property type="term" value="C:plasma membrane"/>
    <property type="evidence" value="ECO:0007669"/>
    <property type="project" value="UniProtKB-SubCell"/>
</dbReference>
<comment type="subcellular location">
    <subcellularLocation>
        <location evidence="1">Cell membrane</location>
        <topology evidence="1">Multi-pass membrane protein</topology>
    </subcellularLocation>
</comment>
<feature type="transmembrane region" description="Helical" evidence="6">
    <location>
        <begin position="284"/>
        <end position="307"/>
    </location>
</feature>
<gene>
    <name evidence="7" type="ORF">CNX65_34960</name>
</gene>
<protein>
    <submittedName>
        <fullName evidence="7">MFS transporter</fullName>
    </submittedName>
</protein>
<dbReference type="RefSeq" id="WP_096497511.1">
    <property type="nucleotide sequence ID" value="NZ_CP023445.1"/>
</dbReference>
<organism evidence="7 8">
    <name type="scientific">Actinosynnema pretiosum</name>
    <dbReference type="NCBI Taxonomy" id="42197"/>
    <lineage>
        <taxon>Bacteria</taxon>
        <taxon>Bacillati</taxon>
        <taxon>Actinomycetota</taxon>
        <taxon>Actinomycetes</taxon>
        <taxon>Pseudonocardiales</taxon>
        <taxon>Pseudonocardiaceae</taxon>
        <taxon>Actinosynnema</taxon>
    </lineage>
</organism>
<keyword evidence="8" id="KW-1185">Reference proteome</keyword>
<feature type="transmembrane region" description="Helical" evidence="6">
    <location>
        <begin position="186"/>
        <end position="207"/>
    </location>
</feature>
<evidence type="ECO:0000256" key="2">
    <source>
        <dbReference type="ARBA" id="ARBA00022475"/>
    </source>
</evidence>
<evidence type="ECO:0000256" key="4">
    <source>
        <dbReference type="ARBA" id="ARBA00022989"/>
    </source>
</evidence>
<keyword evidence="4 6" id="KW-1133">Transmembrane helix</keyword>
<feature type="transmembrane region" description="Helical" evidence="6">
    <location>
        <begin position="58"/>
        <end position="78"/>
    </location>
</feature>
<feature type="transmembrane region" description="Helical" evidence="6">
    <location>
        <begin position="377"/>
        <end position="402"/>
    </location>
</feature>
<feature type="transmembrane region" description="Helical" evidence="6">
    <location>
        <begin position="408"/>
        <end position="428"/>
    </location>
</feature>
<dbReference type="KEGG" id="apre:CNX65_34960"/>
<evidence type="ECO:0000256" key="5">
    <source>
        <dbReference type="ARBA" id="ARBA00023136"/>
    </source>
</evidence>
<feature type="transmembrane region" description="Helical" evidence="6">
    <location>
        <begin position="154"/>
        <end position="174"/>
    </location>
</feature>
<dbReference type="GO" id="GO:0022857">
    <property type="term" value="F:transmembrane transporter activity"/>
    <property type="evidence" value="ECO:0007669"/>
    <property type="project" value="InterPro"/>
</dbReference>
<accession>A0A290ZFX2</accession>
<feature type="transmembrane region" description="Helical" evidence="6">
    <location>
        <begin position="249"/>
        <end position="272"/>
    </location>
</feature>
<proteinExistence type="predicted"/>
<evidence type="ECO:0000256" key="6">
    <source>
        <dbReference type="SAM" id="Phobius"/>
    </source>
</evidence>
<dbReference type="PANTHER" id="PTHR23513:SF17">
    <property type="entry name" value="MEMBRANE PROTEIN"/>
    <property type="match status" value="1"/>
</dbReference>
<name>A0A290ZFX2_9PSEU</name>
<evidence type="ECO:0000313" key="8">
    <source>
        <dbReference type="Proteomes" id="UP000218505"/>
    </source>
</evidence>
<dbReference type="CDD" id="cd06173">
    <property type="entry name" value="MFS_MefA_like"/>
    <property type="match status" value="1"/>
</dbReference>
<reference evidence="7" key="1">
    <citation type="submission" date="2017-09" db="EMBL/GenBank/DDBJ databases">
        <title>Complete Genome Sequence of ansamitocin-producing Bacterium Actinosynnema pretiosum X47.</title>
        <authorList>
            <person name="Cao G."/>
            <person name="Zong G."/>
            <person name="Zhong C."/>
            <person name="Fu J."/>
        </authorList>
    </citation>
    <scope>NUCLEOTIDE SEQUENCE [LARGE SCALE GENOMIC DNA]</scope>
    <source>
        <strain evidence="7">X47</strain>
    </source>
</reference>
<dbReference type="AlphaFoldDB" id="A0A290ZFX2"/>
<dbReference type="Proteomes" id="UP000218505">
    <property type="component" value="Chromosome"/>
</dbReference>
<evidence type="ECO:0000313" key="7">
    <source>
        <dbReference type="EMBL" id="ATE57872.1"/>
    </source>
</evidence>
<dbReference type="Pfam" id="PF07690">
    <property type="entry name" value="MFS_1"/>
    <property type="match status" value="1"/>
</dbReference>
<keyword evidence="2" id="KW-1003">Cell membrane</keyword>
<evidence type="ECO:0000256" key="3">
    <source>
        <dbReference type="ARBA" id="ARBA00022692"/>
    </source>
</evidence>
<keyword evidence="5 6" id="KW-0472">Membrane</keyword>
<evidence type="ECO:0000256" key="1">
    <source>
        <dbReference type="ARBA" id="ARBA00004651"/>
    </source>
</evidence>
<dbReference type="EMBL" id="CP023445">
    <property type="protein sequence ID" value="ATE57872.1"/>
    <property type="molecule type" value="Genomic_DNA"/>
</dbReference>
<dbReference type="SUPFAM" id="SSF103473">
    <property type="entry name" value="MFS general substrate transporter"/>
    <property type="match status" value="1"/>
</dbReference>
<dbReference type="Gene3D" id="1.20.1250.20">
    <property type="entry name" value="MFS general substrate transporter like domains"/>
    <property type="match status" value="1"/>
</dbReference>
<dbReference type="InterPro" id="IPR036259">
    <property type="entry name" value="MFS_trans_sf"/>
</dbReference>